<gene>
    <name evidence="2" type="ORF">B1A_06400</name>
</gene>
<evidence type="ECO:0000313" key="2">
    <source>
        <dbReference type="EMBL" id="EQD70229.1"/>
    </source>
</evidence>
<protein>
    <submittedName>
        <fullName evidence="2">Cobyrinic acid ac-diamide synthase</fullName>
    </submittedName>
</protein>
<dbReference type="AlphaFoldDB" id="T1CP11"/>
<dbReference type="InterPro" id="IPR027417">
    <property type="entry name" value="P-loop_NTPase"/>
</dbReference>
<reference evidence="2" key="2">
    <citation type="journal article" date="2014" name="ISME J.">
        <title>Microbial stratification in low pH oxic and suboxic macroscopic growths along an acid mine drainage.</title>
        <authorList>
            <person name="Mendez-Garcia C."/>
            <person name="Mesa V."/>
            <person name="Sprenger R.R."/>
            <person name="Richter M."/>
            <person name="Diez M.S."/>
            <person name="Solano J."/>
            <person name="Bargiela R."/>
            <person name="Golyshina O.V."/>
            <person name="Manteca A."/>
            <person name="Ramos J.L."/>
            <person name="Gallego J.R."/>
            <person name="Llorente I."/>
            <person name="Martins Dos Santos V.A."/>
            <person name="Jensen O.N."/>
            <person name="Pelaez A.I."/>
            <person name="Sanchez J."/>
            <person name="Ferrer M."/>
        </authorList>
    </citation>
    <scope>NUCLEOTIDE SEQUENCE</scope>
</reference>
<organism evidence="2">
    <name type="scientific">mine drainage metagenome</name>
    <dbReference type="NCBI Taxonomy" id="410659"/>
    <lineage>
        <taxon>unclassified sequences</taxon>
        <taxon>metagenomes</taxon>
        <taxon>ecological metagenomes</taxon>
    </lineage>
</organism>
<feature type="non-terminal residue" evidence="2">
    <location>
        <position position="1"/>
    </location>
</feature>
<name>T1CP11_9ZZZZ</name>
<dbReference type="PANTHER" id="PTHR13696">
    <property type="entry name" value="P-LOOP CONTAINING NUCLEOSIDE TRIPHOSPHATE HYDROLASE"/>
    <property type="match status" value="1"/>
</dbReference>
<feature type="domain" description="AAA" evidence="1">
    <location>
        <begin position="4"/>
        <end position="157"/>
    </location>
</feature>
<dbReference type="SUPFAM" id="SSF52540">
    <property type="entry name" value="P-loop containing nucleoside triphosphate hydrolases"/>
    <property type="match status" value="1"/>
</dbReference>
<dbReference type="Gene3D" id="3.40.50.300">
    <property type="entry name" value="P-loop containing nucleotide triphosphate hydrolases"/>
    <property type="match status" value="1"/>
</dbReference>
<dbReference type="InterPro" id="IPR050678">
    <property type="entry name" value="DNA_Partitioning_ATPase"/>
</dbReference>
<dbReference type="PANTHER" id="PTHR13696:SF52">
    <property type="entry name" value="PARA FAMILY PROTEIN CT_582"/>
    <property type="match status" value="1"/>
</dbReference>
<sequence>PPITIAVANFKGGVAKTSTAIHLGQYFALRGYRTLMIDVDAQGSLTTLFGLRPDADVEMEHTLAPWLRGPGVGEPNPEWTGTLATAIRPTYWHGLDLIGANLHLYGAEFALASRQNTEPNMRFYRVLSDGIATVSDRYDVIILDTPPSLSFLTTNAISPRAGS</sequence>
<dbReference type="InterPro" id="IPR025669">
    <property type="entry name" value="AAA_dom"/>
</dbReference>
<dbReference type="Pfam" id="PF13614">
    <property type="entry name" value="AAA_31"/>
    <property type="match status" value="1"/>
</dbReference>
<proteinExistence type="predicted"/>
<dbReference type="CDD" id="cd02042">
    <property type="entry name" value="ParAB_family"/>
    <property type="match status" value="1"/>
</dbReference>
<reference evidence="2" key="1">
    <citation type="submission" date="2013-08" db="EMBL/GenBank/DDBJ databases">
        <authorList>
            <person name="Mendez C."/>
            <person name="Richter M."/>
            <person name="Ferrer M."/>
            <person name="Sanchez J."/>
        </authorList>
    </citation>
    <scope>NUCLEOTIDE SEQUENCE</scope>
</reference>
<dbReference type="EMBL" id="AUZX01004653">
    <property type="protein sequence ID" value="EQD70229.1"/>
    <property type="molecule type" value="Genomic_DNA"/>
</dbReference>
<comment type="caution">
    <text evidence="2">The sequence shown here is derived from an EMBL/GenBank/DDBJ whole genome shotgun (WGS) entry which is preliminary data.</text>
</comment>
<accession>T1CP11</accession>
<evidence type="ECO:0000259" key="1">
    <source>
        <dbReference type="Pfam" id="PF13614"/>
    </source>
</evidence>